<dbReference type="Gene3D" id="1.25.70.10">
    <property type="entry name" value="Transcription termination factor 3, mitochondrial"/>
    <property type="match status" value="1"/>
</dbReference>
<dbReference type="AlphaFoldDB" id="A0A150FU97"/>
<accession>A0A150FU97</accession>
<proteinExistence type="inferred from homology"/>
<keyword evidence="2" id="KW-0805">Transcription regulation</keyword>
<dbReference type="InterPro" id="IPR003690">
    <property type="entry name" value="MTERF"/>
</dbReference>
<dbReference type="GO" id="GO:0006353">
    <property type="term" value="P:DNA-templated transcription termination"/>
    <property type="evidence" value="ECO:0007669"/>
    <property type="project" value="UniProtKB-KW"/>
</dbReference>
<evidence type="ECO:0000256" key="1">
    <source>
        <dbReference type="ARBA" id="ARBA00007692"/>
    </source>
</evidence>
<dbReference type="Proteomes" id="UP000075714">
    <property type="component" value="Unassembled WGS sequence"/>
</dbReference>
<comment type="caution">
    <text evidence="4">The sequence shown here is derived from an EMBL/GenBank/DDBJ whole genome shotgun (WGS) entry which is preliminary data.</text>
</comment>
<dbReference type="EMBL" id="LSYV01000696">
    <property type="protein sequence ID" value="KXZ41167.1"/>
    <property type="molecule type" value="Genomic_DNA"/>
</dbReference>
<keyword evidence="5" id="KW-1185">Reference proteome</keyword>
<dbReference type="InterPro" id="IPR038538">
    <property type="entry name" value="MTERF_sf"/>
</dbReference>
<keyword evidence="3" id="KW-0809">Transit peptide</keyword>
<organism evidence="4 5">
    <name type="scientific">Gonium pectorale</name>
    <name type="common">Green alga</name>
    <dbReference type="NCBI Taxonomy" id="33097"/>
    <lineage>
        <taxon>Eukaryota</taxon>
        <taxon>Viridiplantae</taxon>
        <taxon>Chlorophyta</taxon>
        <taxon>core chlorophytes</taxon>
        <taxon>Chlorophyceae</taxon>
        <taxon>CS clade</taxon>
        <taxon>Chlamydomonadales</taxon>
        <taxon>Volvocaceae</taxon>
        <taxon>Gonium</taxon>
    </lineage>
</organism>
<evidence type="ECO:0000313" key="5">
    <source>
        <dbReference type="Proteomes" id="UP000075714"/>
    </source>
</evidence>
<keyword evidence="2" id="KW-0804">Transcription</keyword>
<dbReference type="Pfam" id="PF02536">
    <property type="entry name" value="mTERF"/>
    <property type="match status" value="1"/>
</dbReference>
<evidence type="ECO:0000256" key="3">
    <source>
        <dbReference type="ARBA" id="ARBA00022946"/>
    </source>
</evidence>
<evidence type="ECO:0000313" key="4">
    <source>
        <dbReference type="EMBL" id="KXZ41167.1"/>
    </source>
</evidence>
<evidence type="ECO:0000256" key="2">
    <source>
        <dbReference type="ARBA" id="ARBA00022472"/>
    </source>
</evidence>
<protein>
    <submittedName>
        <fullName evidence="4">Uncharacterized protein</fullName>
    </submittedName>
</protein>
<keyword evidence="2" id="KW-0806">Transcription termination</keyword>
<gene>
    <name evidence="4" type="ORF">GPECTOR_700g846</name>
</gene>
<name>A0A150FU97_GONPE</name>
<dbReference type="OrthoDB" id="540100at2759"/>
<reference evidence="5" key="1">
    <citation type="journal article" date="2016" name="Nat. Commun.">
        <title>The Gonium pectorale genome demonstrates co-option of cell cycle regulation during the evolution of multicellularity.</title>
        <authorList>
            <person name="Hanschen E.R."/>
            <person name="Marriage T.N."/>
            <person name="Ferris P.J."/>
            <person name="Hamaji T."/>
            <person name="Toyoda A."/>
            <person name="Fujiyama A."/>
            <person name="Neme R."/>
            <person name="Noguchi H."/>
            <person name="Minakuchi Y."/>
            <person name="Suzuki M."/>
            <person name="Kawai-Toyooka H."/>
            <person name="Smith D.R."/>
            <person name="Sparks H."/>
            <person name="Anderson J."/>
            <person name="Bakaric R."/>
            <person name="Luria V."/>
            <person name="Karger A."/>
            <person name="Kirschner M.W."/>
            <person name="Durand P.M."/>
            <person name="Michod R.E."/>
            <person name="Nozaki H."/>
            <person name="Olson B.J."/>
        </authorList>
    </citation>
    <scope>NUCLEOTIDE SEQUENCE [LARGE SCALE GENOMIC DNA]</scope>
    <source>
        <strain evidence="5">NIES-2863</strain>
    </source>
</reference>
<dbReference type="GO" id="GO:0003676">
    <property type="term" value="F:nucleic acid binding"/>
    <property type="evidence" value="ECO:0007669"/>
    <property type="project" value="InterPro"/>
</dbReference>
<comment type="similarity">
    <text evidence="1">Belongs to the mTERF family.</text>
</comment>
<sequence length="165" mass="18820">MRQRKGGLSKLRHSFLVSGFRLPPDCFAKLAVDCPALLTGGDVFGAGCVMLFFKGMGWTNKHIAQRIIGYYPQLLLLDRRRDIDPVLRLLERLECRGDNLRLLVWEYPRIFDKDYRRHVRKFQHLGVYGLSLRTAAAGDAGADDGGSAPYPWEGGPLPIELWEWF</sequence>